<comment type="caution">
    <text evidence="1">The sequence shown here is derived from an EMBL/GenBank/DDBJ whole genome shotgun (WGS) entry which is preliminary data.</text>
</comment>
<gene>
    <name evidence="1" type="ORF">Tci_030048</name>
</gene>
<sequence length="265" mass="29791">MFDFPPICAAFSLRDKDANSLADACRDLVPCVDLPALLVAFSFGVLADSGSFPSLHLLDPRSGPAEGSSSLSASSRRLFRVTVSPHVSKMIYRIHMLQQRPCKGFDSIAGGLDPVNPVIRLPIERGINSGTKVEMVNNLYSEYEEYEAEKERKLWNNVRSIRSPTDYDEADFDSFQQNKSNTFNYPYSHNLPPPHPVSLPVQPYPKNYLVSTNDVDLEEAGVEDDDDGDTYDIWDITVDDVERIRQFFMPSIPDETDEVIQPLIP</sequence>
<proteinExistence type="predicted"/>
<protein>
    <submittedName>
        <fullName evidence="1">Uncharacterized protein</fullName>
    </submittedName>
</protein>
<organism evidence="1">
    <name type="scientific">Tanacetum cinerariifolium</name>
    <name type="common">Dalmatian daisy</name>
    <name type="synonym">Chrysanthemum cinerariifolium</name>
    <dbReference type="NCBI Taxonomy" id="118510"/>
    <lineage>
        <taxon>Eukaryota</taxon>
        <taxon>Viridiplantae</taxon>
        <taxon>Streptophyta</taxon>
        <taxon>Embryophyta</taxon>
        <taxon>Tracheophyta</taxon>
        <taxon>Spermatophyta</taxon>
        <taxon>Magnoliopsida</taxon>
        <taxon>eudicotyledons</taxon>
        <taxon>Gunneridae</taxon>
        <taxon>Pentapetalae</taxon>
        <taxon>asterids</taxon>
        <taxon>campanulids</taxon>
        <taxon>Asterales</taxon>
        <taxon>Asteraceae</taxon>
        <taxon>Asteroideae</taxon>
        <taxon>Anthemideae</taxon>
        <taxon>Anthemidinae</taxon>
        <taxon>Tanacetum</taxon>
    </lineage>
</organism>
<dbReference type="EMBL" id="BKCJ010003939">
    <property type="protein sequence ID" value="GEU58070.1"/>
    <property type="molecule type" value="Genomic_DNA"/>
</dbReference>
<accession>A0A6L2LA72</accession>
<dbReference type="AlphaFoldDB" id="A0A6L2LA72"/>
<evidence type="ECO:0000313" key="1">
    <source>
        <dbReference type="EMBL" id="GEU58070.1"/>
    </source>
</evidence>
<name>A0A6L2LA72_TANCI</name>
<reference evidence="1" key="1">
    <citation type="journal article" date="2019" name="Sci. Rep.">
        <title>Draft genome of Tanacetum cinerariifolium, the natural source of mosquito coil.</title>
        <authorList>
            <person name="Yamashiro T."/>
            <person name="Shiraishi A."/>
            <person name="Satake H."/>
            <person name="Nakayama K."/>
        </authorList>
    </citation>
    <scope>NUCLEOTIDE SEQUENCE</scope>
</reference>